<keyword evidence="1" id="KW-1003">Cell membrane</keyword>
<dbReference type="Proteomes" id="UP000183126">
    <property type="component" value="Chromosome I"/>
</dbReference>
<dbReference type="Gene3D" id="3.90.550.10">
    <property type="entry name" value="Spore Coat Polysaccharide Biosynthesis Protein SpsA, Chain A"/>
    <property type="match status" value="3"/>
</dbReference>
<dbReference type="Pfam" id="PF00535">
    <property type="entry name" value="Glycos_transf_2"/>
    <property type="match status" value="2"/>
</dbReference>
<evidence type="ECO:0000259" key="2">
    <source>
        <dbReference type="Pfam" id="PF00535"/>
    </source>
</evidence>
<dbReference type="InterPro" id="IPR001173">
    <property type="entry name" value="Glyco_trans_2-like"/>
</dbReference>
<dbReference type="PANTHER" id="PTHR43179">
    <property type="entry name" value="RHAMNOSYLTRANSFERASE WBBL"/>
    <property type="match status" value="1"/>
</dbReference>
<dbReference type="CDD" id="cd00761">
    <property type="entry name" value="Glyco_tranf_GTA_type"/>
    <property type="match status" value="1"/>
</dbReference>
<evidence type="ECO:0000313" key="3">
    <source>
        <dbReference type="EMBL" id="SDT15086.1"/>
    </source>
</evidence>
<dbReference type="InterPro" id="IPR007739">
    <property type="entry name" value="RgpF"/>
</dbReference>
<proteinExistence type="predicted"/>
<keyword evidence="4" id="KW-1185">Reference proteome</keyword>
<evidence type="ECO:0000313" key="4">
    <source>
        <dbReference type="Proteomes" id="UP000183126"/>
    </source>
</evidence>
<dbReference type="Pfam" id="PF05045">
    <property type="entry name" value="RgpF"/>
    <property type="match status" value="1"/>
</dbReference>
<gene>
    <name evidence="3" type="ORF">SAMN04490205_4960</name>
</gene>
<evidence type="ECO:0000256" key="1">
    <source>
        <dbReference type="ARBA" id="ARBA00022519"/>
    </source>
</evidence>
<dbReference type="RefSeq" id="WP_231986867.1">
    <property type="nucleotide sequence ID" value="NZ_JYLK01000006.1"/>
</dbReference>
<sequence>MTTTPSAAQVPLVSIAIPAYSPRFFEAALSSALNQRYANIEVVVTDDCRDDGVRLITERLAAQSAVPVRYLHNEQQLGGMLNLNRCMQESQGEYIKFLNDDDVLLPDCISRMAAVLQARGDIALVTSRRTIIDAQGEAQPDILETSGVFSQDTCLHGEDIISLLCDWPVNFIGEPSTVMFRRAQLSDKLPYICALGGVVIRAINDLAMFVNLLQHGHLAFLHEPLSLFRRHADQRQNQPDMKALFLQSRTDFVEQIHALGLYRPQFQAQVRRRPLPGPQAFRLFALRDAYTAASADASATEVSAVSAETCELLEVRRPALPDSEPPVAVVIHAFHPDVLLDILQRLIQLHERLHLYVTCMAGRENEVRDHLAGTGLGYSLFRVPNHGRDVLPFLSVLPFLRADNIHTLVKLHTKRSVHLGVNNSWASELFDDLLAPVRFRQSVEYLANPTHHPLLGTERYRQAVTTHLAEKNRIHLLALAERAGLEPQHIDEADFFAGTMFFVRLEALAPLERMHLTPADFETEAGQLDGTLAHAFERFFGVLGHLGKQQRNVHLYQRWLETRQLAASEFEGLPARLASWPQQPGVLLVVTDTSGDMAALRATLDSIDGQLYQAAAIAVLSNADPVGITPADNLVWLPLAESWPSQLNELLQGIQADWCYLLRGGDQLDAHALLLLAEGIALNPGISACYSDEDSITASGRQDPVFKPDLNLDLLRSYPYVGRALAFSRAAALQADGFDPAFAELAPHDLLLRLIETHGLGSVGHIAEVLVHQAINFGQWLGEAQVIAHSAAVIEAHLQRLGVAHELRTGPLPMVHRVVYQHPTTPLVSIIIPTKDQLPMLMRCIESLMENTRNTHYELLIVDNNSQTAEAREWFAGMERLNDAKVRILRYPHPFNYSAINNFAVSRARGEYLVLLNNDTAVIDGDWLDALLHHAQRPEVGIVGAKLLFPNGTVQHAGVVLGLRGVADHGFIDSPMLSNGYLHRLQVDQNYSAVTAACLMIRTELYRQVGGMDEADLGVSYNDVDLCLKVGQAGQLVVWTPYAILMHEANVSQNQVDKATQDTKRERFKREQAVMYQRWLPQLANDPAYNRNLTLEGSGFAYECRSELGWRPLASHALPYAVCYPGDSFGSGHYRVRQPFAALQAARLIDGEVNDLLLQPVELERLAPDTIIFQRQFTKTQLEVIQNARSLSKAFKVYELDDYILNVPAGNLTRSLFPKDIAKRLKKAVSLCDRLVVSTQPLANALKGYNADIRVMENRLPAQWWNGLTSLRQQGRKPRVGWAGGSSHGADLLVIAEVVRELAGEVEWVFMGMCPPALRPYVHEFHGGVNIDQYPARLAALNLDLALAPLEDNFFNACKSNLRLLEYGACALPVICSDILCYRGDFPVTRVKNRSRDWIAAIREHLAEPDASAAAGDALHSVILDKWMLREDNLLAWRKAWLP</sequence>
<name>A0ABY0UTD5_9PSED</name>
<dbReference type="Gene3D" id="3.40.50.2000">
    <property type="entry name" value="Glycogen Phosphorylase B"/>
    <property type="match status" value="1"/>
</dbReference>
<dbReference type="SUPFAM" id="SSF53756">
    <property type="entry name" value="UDP-Glycosyltransferase/glycogen phosphorylase"/>
    <property type="match status" value="1"/>
</dbReference>
<dbReference type="InterPro" id="IPR029044">
    <property type="entry name" value="Nucleotide-diphossugar_trans"/>
</dbReference>
<organism evidence="3 4">
    <name type="scientific">Pseudomonas trivialis</name>
    <dbReference type="NCBI Taxonomy" id="200450"/>
    <lineage>
        <taxon>Bacteria</taxon>
        <taxon>Pseudomonadati</taxon>
        <taxon>Pseudomonadota</taxon>
        <taxon>Gammaproteobacteria</taxon>
        <taxon>Pseudomonadales</taxon>
        <taxon>Pseudomonadaceae</taxon>
        <taxon>Pseudomonas</taxon>
    </lineage>
</organism>
<feature type="domain" description="Glycosyltransferase 2-like" evidence="2">
    <location>
        <begin position="829"/>
        <end position="1004"/>
    </location>
</feature>
<keyword evidence="1" id="KW-0472">Membrane</keyword>
<dbReference type="PANTHER" id="PTHR43179:SF7">
    <property type="entry name" value="RHAMNOSYLTRANSFERASE WBBL"/>
    <property type="match status" value="1"/>
</dbReference>
<feature type="domain" description="Glycosyltransferase 2-like" evidence="2">
    <location>
        <begin position="14"/>
        <end position="142"/>
    </location>
</feature>
<protein>
    <submittedName>
        <fullName evidence="3">Glycosyltransferase, GT2 family</fullName>
    </submittedName>
</protein>
<dbReference type="CDD" id="cd04186">
    <property type="entry name" value="GT_2_like_c"/>
    <property type="match status" value="1"/>
</dbReference>
<reference evidence="3 4" key="1">
    <citation type="submission" date="2016-10" db="EMBL/GenBank/DDBJ databases">
        <authorList>
            <person name="Varghese N."/>
            <person name="Submissions S."/>
        </authorList>
    </citation>
    <scope>NUCLEOTIDE SEQUENCE [LARGE SCALE GENOMIC DNA]</scope>
    <source>
        <strain evidence="3 4">BS3111</strain>
    </source>
</reference>
<keyword evidence="1" id="KW-0997">Cell inner membrane</keyword>
<dbReference type="EMBL" id="LT629760">
    <property type="protein sequence ID" value="SDT15086.1"/>
    <property type="molecule type" value="Genomic_DNA"/>
</dbReference>
<accession>A0ABY0UTD5</accession>
<dbReference type="SUPFAM" id="SSF53448">
    <property type="entry name" value="Nucleotide-diphospho-sugar transferases"/>
    <property type="match status" value="3"/>
</dbReference>